<protein>
    <submittedName>
        <fullName evidence="3">Uncharacterized protein</fullName>
    </submittedName>
</protein>
<dbReference type="EMBL" id="DF237010">
    <property type="protein sequence ID" value="GAQ80756.1"/>
    <property type="molecule type" value="Genomic_DNA"/>
</dbReference>
<dbReference type="Pfam" id="PF19036">
    <property type="entry name" value="Fuz_longin_1"/>
    <property type="match status" value="1"/>
</dbReference>
<dbReference type="OrthoDB" id="545336at2759"/>
<evidence type="ECO:0000313" key="4">
    <source>
        <dbReference type="Proteomes" id="UP000054558"/>
    </source>
</evidence>
<proteinExistence type="predicted"/>
<dbReference type="STRING" id="105231.A0A0U9HMS9"/>
<dbReference type="InterPro" id="IPR026069">
    <property type="entry name" value="Fuzzy"/>
</dbReference>
<dbReference type="AlphaFoldDB" id="A0A0U9HMS9"/>
<sequence length="403" mass="43129">MVSLICLLDNHGTPLLTRHYDNGTEAPSFPTLALLSTVVKYSEHGGYQLDQFASDNMRVVFRSFPEGLLLVAMTGDLATPESALGRMLQRIHDAIVMVLGASTLSGSTDALKRQLKSVVPLVDRLAGRAGAADSGVDMVEILPLSSTERADLRAGASSLAAAAHVDHVAVTLGGRFVAGTPDWWALDPGGVLLIQQLLATQPPALMRDVPLFLPKTSPEVAFRLLTCRLTAEAEVLLLGGPELELTKLAVLAKAAFQATAASLYACATHLPRGCTSSVAFPDEMLIFVCIRSDVQQAFRYCPPLPPEPSATDDQSRAATNLQKFMYHVEALVEQHARDQPPVESGTRTELSDVVLREEDRCYVAVNSGNHTLFAALKEEVPSYAATAIARAALQAVQSLAGYT</sequence>
<dbReference type="OMA" id="LDQYSCS"/>
<dbReference type="PANTHER" id="PTHR13559">
    <property type="entry name" value="INTRACELLULAR TRAFFIC PROTEIN-RELATED"/>
    <property type="match status" value="1"/>
</dbReference>
<dbReference type="Proteomes" id="UP000054558">
    <property type="component" value="Unassembled WGS sequence"/>
</dbReference>
<dbReference type="InterPro" id="IPR011012">
    <property type="entry name" value="Longin-like_dom_sf"/>
</dbReference>
<feature type="domain" description="FUZ/MON1/HPS1 first Longin" evidence="1">
    <location>
        <begin position="7"/>
        <end position="125"/>
    </location>
</feature>
<accession>A0A0U9HMS9</accession>
<evidence type="ECO:0000313" key="3">
    <source>
        <dbReference type="EMBL" id="GAQ80756.1"/>
    </source>
</evidence>
<name>A0A0U9HMS9_KLENI</name>
<dbReference type="InterPro" id="IPR043972">
    <property type="entry name" value="FUZ/MON1/HPS1_longin_1"/>
</dbReference>
<organism evidence="3 4">
    <name type="scientific">Klebsormidium nitens</name>
    <name type="common">Green alga</name>
    <name type="synonym">Ulothrix nitens</name>
    <dbReference type="NCBI Taxonomy" id="105231"/>
    <lineage>
        <taxon>Eukaryota</taxon>
        <taxon>Viridiplantae</taxon>
        <taxon>Streptophyta</taxon>
        <taxon>Klebsormidiophyceae</taxon>
        <taxon>Klebsormidiales</taxon>
        <taxon>Klebsormidiaceae</taxon>
        <taxon>Klebsormidium</taxon>
    </lineage>
</organism>
<reference evidence="3 4" key="1">
    <citation type="journal article" date="2014" name="Nat. Commun.">
        <title>Klebsormidium flaccidum genome reveals primary factors for plant terrestrial adaptation.</title>
        <authorList>
            <person name="Hori K."/>
            <person name="Maruyama F."/>
            <person name="Fujisawa T."/>
            <person name="Togashi T."/>
            <person name="Yamamoto N."/>
            <person name="Seo M."/>
            <person name="Sato S."/>
            <person name="Yamada T."/>
            <person name="Mori H."/>
            <person name="Tajima N."/>
            <person name="Moriyama T."/>
            <person name="Ikeuchi M."/>
            <person name="Watanabe M."/>
            <person name="Wada H."/>
            <person name="Kobayashi K."/>
            <person name="Saito M."/>
            <person name="Masuda T."/>
            <person name="Sasaki-Sekimoto Y."/>
            <person name="Mashiguchi K."/>
            <person name="Awai K."/>
            <person name="Shimojima M."/>
            <person name="Masuda S."/>
            <person name="Iwai M."/>
            <person name="Nobusawa T."/>
            <person name="Narise T."/>
            <person name="Kondo S."/>
            <person name="Saito H."/>
            <person name="Sato R."/>
            <person name="Murakawa M."/>
            <person name="Ihara Y."/>
            <person name="Oshima-Yamada Y."/>
            <person name="Ohtaka K."/>
            <person name="Satoh M."/>
            <person name="Sonobe K."/>
            <person name="Ishii M."/>
            <person name="Ohtani R."/>
            <person name="Kanamori-Sato M."/>
            <person name="Honoki R."/>
            <person name="Miyazaki D."/>
            <person name="Mochizuki H."/>
            <person name="Umetsu J."/>
            <person name="Higashi K."/>
            <person name="Shibata D."/>
            <person name="Kamiya Y."/>
            <person name="Sato N."/>
            <person name="Nakamura Y."/>
            <person name="Tabata S."/>
            <person name="Ida S."/>
            <person name="Kurokawa K."/>
            <person name="Ohta H."/>
        </authorList>
    </citation>
    <scope>NUCLEOTIDE SEQUENCE [LARGE SCALE GENOMIC DNA]</scope>
    <source>
        <strain evidence="3 4">NIES-2285</strain>
    </source>
</reference>
<dbReference type="GO" id="GO:1905515">
    <property type="term" value="P:non-motile cilium assembly"/>
    <property type="evidence" value="ECO:0000318"/>
    <property type="project" value="GO_Central"/>
</dbReference>
<feature type="domain" description="FUZ/MON1/HPS1 second Longin" evidence="2">
    <location>
        <begin position="167"/>
        <end position="250"/>
    </location>
</feature>
<dbReference type="InterPro" id="IPR043971">
    <property type="entry name" value="FUZ/MON1/HPS1_longin_2"/>
</dbReference>
<dbReference type="PANTHER" id="PTHR13559:SF1">
    <property type="entry name" value="PROTEIN FUZZY HOMOLOG"/>
    <property type="match status" value="1"/>
</dbReference>
<evidence type="ECO:0000259" key="2">
    <source>
        <dbReference type="Pfam" id="PF19037"/>
    </source>
</evidence>
<keyword evidence="4" id="KW-1185">Reference proteome</keyword>
<evidence type="ECO:0000259" key="1">
    <source>
        <dbReference type="Pfam" id="PF19036"/>
    </source>
</evidence>
<dbReference type="Pfam" id="PF19037">
    <property type="entry name" value="Fuz_longin_2"/>
    <property type="match status" value="1"/>
</dbReference>
<dbReference type="SUPFAM" id="SSF64356">
    <property type="entry name" value="SNARE-like"/>
    <property type="match status" value="1"/>
</dbReference>
<dbReference type="GO" id="GO:0016192">
    <property type="term" value="P:vesicle-mediated transport"/>
    <property type="evidence" value="ECO:0007669"/>
    <property type="project" value="InterPro"/>
</dbReference>
<gene>
    <name evidence="3" type="ORF">KFL_000610340</name>
</gene>